<accession>A0A075ADC9</accession>
<feature type="region of interest" description="Disordered" evidence="1">
    <location>
        <begin position="15"/>
        <end position="63"/>
    </location>
</feature>
<dbReference type="Proteomes" id="UP000054324">
    <property type="component" value="Unassembled WGS sequence"/>
</dbReference>
<dbReference type="EMBL" id="KL596760">
    <property type="protein sequence ID" value="KER25989.1"/>
    <property type="molecule type" value="Genomic_DNA"/>
</dbReference>
<reference evidence="2 3" key="1">
    <citation type="submission" date="2013-11" db="EMBL/GenBank/DDBJ databases">
        <title>Opisthorchis viverrini - life in the bile duct.</title>
        <authorList>
            <person name="Young N.D."/>
            <person name="Nagarajan N."/>
            <person name="Lin S.J."/>
            <person name="Korhonen P.K."/>
            <person name="Jex A.R."/>
            <person name="Hall R.S."/>
            <person name="Safavi-Hemami H."/>
            <person name="Kaewkong W."/>
            <person name="Bertrand D."/>
            <person name="Gao S."/>
            <person name="Seet Q."/>
            <person name="Wongkham S."/>
            <person name="Teh B.T."/>
            <person name="Wongkham C."/>
            <person name="Intapan P.M."/>
            <person name="Maleewong W."/>
            <person name="Yang X."/>
            <person name="Hu M."/>
            <person name="Wang Z."/>
            <person name="Hofmann A."/>
            <person name="Sternberg P.W."/>
            <person name="Tan P."/>
            <person name="Wang J."/>
            <person name="Gasser R.B."/>
        </authorList>
    </citation>
    <scope>NUCLEOTIDE SEQUENCE [LARGE SCALE GENOMIC DNA]</scope>
</reference>
<proteinExistence type="predicted"/>
<dbReference type="CTD" id="20320860"/>
<gene>
    <name evidence="2" type="ORF">T265_06681</name>
</gene>
<keyword evidence="3" id="KW-1185">Reference proteome</keyword>
<sequence length="63" mass="6634">MIGTSRQLGVWKCDEASMSEEPPNSAGPGGTYTGGALEKTTAVPGSPINESEDYVSQRTTAEW</sequence>
<dbReference type="KEGG" id="ovi:T265_06681"/>
<dbReference type="GeneID" id="20320860"/>
<evidence type="ECO:0000313" key="3">
    <source>
        <dbReference type="Proteomes" id="UP000054324"/>
    </source>
</evidence>
<dbReference type="RefSeq" id="XP_009170270.1">
    <property type="nucleotide sequence ID" value="XM_009172006.1"/>
</dbReference>
<dbReference type="AlphaFoldDB" id="A0A075ADC9"/>
<name>A0A075ADC9_OPIVI</name>
<protein>
    <submittedName>
        <fullName evidence="2">Uncharacterized protein</fullName>
    </submittedName>
</protein>
<feature type="compositionally biased region" description="Polar residues" evidence="1">
    <location>
        <begin position="54"/>
        <end position="63"/>
    </location>
</feature>
<organism evidence="2 3">
    <name type="scientific">Opisthorchis viverrini</name>
    <name type="common">Southeast Asian liver fluke</name>
    <dbReference type="NCBI Taxonomy" id="6198"/>
    <lineage>
        <taxon>Eukaryota</taxon>
        <taxon>Metazoa</taxon>
        <taxon>Spiralia</taxon>
        <taxon>Lophotrochozoa</taxon>
        <taxon>Platyhelminthes</taxon>
        <taxon>Trematoda</taxon>
        <taxon>Digenea</taxon>
        <taxon>Opisthorchiida</taxon>
        <taxon>Opisthorchiata</taxon>
        <taxon>Opisthorchiidae</taxon>
        <taxon>Opisthorchis</taxon>
    </lineage>
</organism>
<evidence type="ECO:0000313" key="2">
    <source>
        <dbReference type="EMBL" id="KER25989.1"/>
    </source>
</evidence>
<evidence type="ECO:0000256" key="1">
    <source>
        <dbReference type="SAM" id="MobiDB-lite"/>
    </source>
</evidence>